<accession>A0AAW2UF74</accession>
<protein>
    <submittedName>
        <fullName evidence="2">Uncharacterized protein</fullName>
    </submittedName>
</protein>
<proteinExistence type="predicted"/>
<feature type="region of interest" description="Disordered" evidence="1">
    <location>
        <begin position="64"/>
        <end position="95"/>
    </location>
</feature>
<reference evidence="2" key="2">
    <citation type="journal article" date="2024" name="Plant">
        <title>Genomic evolution and insights into agronomic trait innovations of Sesamum species.</title>
        <authorList>
            <person name="Miao H."/>
            <person name="Wang L."/>
            <person name="Qu L."/>
            <person name="Liu H."/>
            <person name="Sun Y."/>
            <person name="Le M."/>
            <person name="Wang Q."/>
            <person name="Wei S."/>
            <person name="Zheng Y."/>
            <person name="Lin W."/>
            <person name="Duan Y."/>
            <person name="Cao H."/>
            <person name="Xiong S."/>
            <person name="Wang X."/>
            <person name="Wei L."/>
            <person name="Li C."/>
            <person name="Ma Q."/>
            <person name="Ju M."/>
            <person name="Zhao R."/>
            <person name="Li G."/>
            <person name="Mu C."/>
            <person name="Tian Q."/>
            <person name="Mei H."/>
            <person name="Zhang T."/>
            <person name="Gao T."/>
            <person name="Zhang H."/>
        </authorList>
    </citation>
    <scope>NUCLEOTIDE SEQUENCE</scope>
    <source>
        <strain evidence="2">KEN1</strain>
    </source>
</reference>
<name>A0AAW2UF74_9LAMI</name>
<reference evidence="2" key="1">
    <citation type="submission" date="2020-06" db="EMBL/GenBank/DDBJ databases">
        <authorList>
            <person name="Li T."/>
            <person name="Hu X."/>
            <person name="Zhang T."/>
            <person name="Song X."/>
            <person name="Zhang H."/>
            <person name="Dai N."/>
            <person name="Sheng W."/>
            <person name="Hou X."/>
            <person name="Wei L."/>
        </authorList>
    </citation>
    <scope>NUCLEOTIDE SEQUENCE</scope>
    <source>
        <strain evidence="2">KEN1</strain>
        <tissue evidence="2">Leaf</tissue>
    </source>
</reference>
<dbReference type="AlphaFoldDB" id="A0AAW2UF74"/>
<gene>
    <name evidence="2" type="ORF">Slati_3392800</name>
</gene>
<dbReference type="EMBL" id="JACGWN010000012">
    <property type="protein sequence ID" value="KAL0415609.1"/>
    <property type="molecule type" value="Genomic_DNA"/>
</dbReference>
<feature type="region of interest" description="Disordered" evidence="1">
    <location>
        <begin position="30"/>
        <end position="49"/>
    </location>
</feature>
<evidence type="ECO:0000256" key="1">
    <source>
        <dbReference type="SAM" id="MobiDB-lite"/>
    </source>
</evidence>
<sequence length="95" mass="10459">MITTAIRENMATLIPARTITPLDVDASKEEGQRVSLAPAPPVARGQEPPRKVNRMSLLNGSHAWSACRKASKTSSTKLHERPRRSSRAFPLLKKS</sequence>
<evidence type="ECO:0000313" key="2">
    <source>
        <dbReference type="EMBL" id="KAL0415609.1"/>
    </source>
</evidence>
<organism evidence="2">
    <name type="scientific">Sesamum latifolium</name>
    <dbReference type="NCBI Taxonomy" id="2727402"/>
    <lineage>
        <taxon>Eukaryota</taxon>
        <taxon>Viridiplantae</taxon>
        <taxon>Streptophyta</taxon>
        <taxon>Embryophyta</taxon>
        <taxon>Tracheophyta</taxon>
        <taxon>Spermatophyta</taxon>
        <taxon>Magnoliopsida</taxon>
        <taxon>eudicotyledons</taxon>
        <taxon>Gunneridae</taxon>
        <taxon>Pentapetalae</taxon>
        <taxon>asterids</taxon>
        <taxon>lamiids</taxon>
        <taxon>Lamiales</taxon>
        <taxon>Pedaliaceae</taxon>
        <taxon>Sesamum</taxon>
    </lineage>
</organism>
<comment type="caution">
    <text evidence="2">The sequence shown here is derived from an EMBL/GenBank/DDBJ whole genome shotgun (WGS) entry which is preliminary data.</text>
</comment>